<accession>A0A5C2HDA4</accession>
<proteinExistence type="predicted"/>
<gene>
    <name evidence="1" type="ORF">APAC_1181</name>
</gene>
<dbReference type="AlphaFoldDB" id="A0A5C2HDA4"/>
<dbReference type="KEGG" id="apai:APAC_1181"/>
<protein>
    <submittedName>
        <fullName evidence="1">DUF2805 domain-containing protein</fullName>
    </submittedName>
</protein>
<sequence length="93" mass="11495">MYYKKEKKQKNKIRDENYTENDLNRLIEMAWQDRTTFDTIYELYGLTENQVKKKMRSLISPKGFKRWRKRVQGRKTKHKSKVTHKVIKFQGPW</sequence>
<evidence type="ECO:0000313" key="1">
    <source>
        <dbReference type="EMBL" id="QEP34302.1"/>
    </source>
</evidence>
<keyword evidence="2" id="KW-1185">Reference proteome</keyword>
<dbReference type="Pfam" id="PF10985">
    <property type="entry name" value="DUF2805"/>
    <property type="match status" value="1"/>
</dbReference>
<evidence type="ECO:0000313" key="2">
    <source>
        <dbReference type="Proteomes" id="UP000322726"/>
    </source>
</evidence>
<dbReference type="InterPro" id="IPR019882">
    <property type="entry name" value="CHP03643"/>
</dbReference>
<reference evidence="1 2" key="1">
    <citation type="submission" date="2019-09" db="EMBL/GenBank/DDBJ databases">
        <title>Complete genome sequencing of four Arcobacter species reveals a diverse suite of mobile elements.</title>
        <authorList>
            <person name="Miller W.G."/>
            <person name="Yee E."/>
            <person name="Bono J.L."/>
        </authorList>
    </citation>
    <scope>NUCLEOTIDE SEQUENCE [LARGE SCALE GENOMIC DNA]</scope>
    <source>
        <strain evidence="1 2">LMG 26638</strain>
    </source>
</reference>
<dbReference type="Proteomes" id="UP000322726">
    <property type="component" value="Chromosome"/>
</dbReference>
<dbReference type="RefSeq" id="WP_130233246.1">
    <property type="nucleotide sequence ID" value="NZ_BMEF01000050.1"/>
</dbReference>
<name>A0A5C2HDA4_9BACT</name>
<dbReference type="NCBIfam" id="TIGR03643">
    <property type="entry name" value="TIGR03643 family protein"/>
    <property type="match status" value="1"/>
</dbReference>
<reference evidence="1 2" key="3">
    <citation type="submission" date="2019-09" db="EMBL/GenBank/DDBJ databases">
        <title>Taxonomic note: a critical rebuttal of the proposed division of the genus Arcobacter into six genera, emended descriptions of Arcobacter anaerophilus and the genus Arcobacter, and an assessment of genus-level boundaries for Epsilonproteobacteria using in silico genomic comparator tools.</title>
        <authorList>
            <person name="On S.L.W."/>
            <person name="Miller W.G."/>
            <person name="Biggs P."/>
            <person name="Cornelius A."/>
            <person name="Vandamme P."/>
        </authorList>
    </citation>
    <scope>NUCLEOTIDE SEQUENCE [LARGE SCALE GENOMIC DNA]</scope>
    <source>
        <strain evidence="1 2">LMG 26638</strain>
    </source>
</reference>
<reference evidence="2" key="2">
    <citation type="submission" date="2019-09" db="EMBL/GenBank/DDBJ databases">
        <title>Complete genome sequencing of four Arcobacter species reveals a diverse suite of mobile elements.</title>
        <authorList>
            <person name="On S.L.W."/>
            <person name="Miller W.G."/>
            <person name="Biggs P."/>
            <person name="Cornelius A."/>
            <person name="Vandamme P."/>
        </authorList>
    </citation>
    <scope>NUCLEOTIDE SEQUENCE [LARGE SCALE GENOMIC DNA]</scope>
    <source>
        <strain evidence="2">LMG 26638</strain>
    </source>
</reference>
<dbReference type="EMBL" id="CP035928">
    <property type="protein sequence ID" value="QEP34302.1"/>
    <property type="molecule type" value="Genomic_DNA"/>
</dbReference>
<dbReference type="OrthoDB" id="289296at2"/>
<organism evidence="1 2">
    <name type="scientific">Malaciobacter pacificus</name>
    <dbReference type="NCBI Taxonomy" id="1080223"/>
    <lineage>
        <taxon>Bacteria</taxon>
        <taxon>Pseudomonadati</taxon>
        <taxon>Campylobacterota</taxon>
        <taxon>Epsilonproteobacteria</taxon>
        <taxon>Campylobacterales</taxon>
        <taxon>Arcobacteraceae</taxon>
        <taxon>Malaciobacter</taxon>
    </lineage>
</organism>